<dbReference type="PANTHER" id="PTHR36766:SF30">
    <property type="entry name" value="TIR-NBS TYPE DISEASE RESISTANCE PROTEIN-RELATED"/>
    <property type="match status" value="1"/>
</dbReference>
<protein>
    <recommendedName>
        <fullName evidence="1">NB-ARC domain-containing protein</fullName>
    </recommendedName>
</protein>
<name>A0A2G5EQ56_AQUCA</name>
<dbReference type="Pfam" id="PF00931">
    <property type="entry name" value="NB-ARC"/>
    <property type="match status" value="1"/>
</dbReference>
<dbReference type="EMBL" id="KZ305022">
    <property type="protein sequence ID" value="PIA57889.1"/>
    <property type="molecule type" value="Genomic_DNA"/>
</dbReference>
<accession>A0A2G5EQ56</accession>
<evidence type="ECO:0000259" key="1">
    <source>
        <dbReference type="Pfam" id="PF00931"/>
    </source>
</evidence>
<dbReference type="AlphaFoldDB" id="A0A2G5EQ56"/>
<dbReference type="PANTHER" id="PTHR36766">
    <property type="entry name" value="PLANT BROAD-SPECTRUM MILDEW RESISTANCE PROTEIN RPW8"/>
    <property type="match status" value="1"/>
</dbReference>
<feature type="domain" description="NB-ARC" evidence="1">
    <location>
        <begin position="144"/>
        <end position="336"/>
    </location>
</feature>
<sequence length="414" mass="46478">MSVEIVQFLMTKFTTALQETGKDQNQIPLRKYFEEIKVDLEKKIHSSTHIPARDILIDCLYKLNDAFIECQMMSQRKCCLSTYYSPKELFSLVKIKRGLSKIEDCLRKVPDASTASSSCDGLVRRQTYEHSYETADTSECYGFKDRMEEIIKLLQRESEDGLNRIGIVGMGGSGKSTLAQLVLNSAEVQKEFSPRIWVPLSQTIDQDSDIKEYVLEHLLLELGEEEGPYEQQTTDTSVHSLLISLNKQLSGKKYLIVFDDVWYVNTWYEQLGSCQVQIDELDDQLDYGLPKGCGGGIIVTSRIEQVVKKMVGEENLHGLLAPVLNSDDCWSIFKATLKKNGTHADHPTIAKMKHEIVEKCHGLPLAAKTLGDIISTKLDQQELLGCVLDCGPIDLSKSRLPPNPPTSPTNPDSP</sequence>
<dbReference type="Gene3D" id="1.10.8.430">
    <property type="entry name" value="Helical domain of apoptotic protease-activating factors"/>
    <property type="match status" value="1"/>
</dbReference>
<reference evidence="2 3" key="1">
    <citation type="submission" date="2017-09" db="EMBL/GenBank/DDBJ databases">
        <title>WGS assembly of Aquilegia coerulea Goldsmith.</title>
        <authorList>
            <person name="Hodges S."/>
            <person name="Kramer E."/>
            <person name="Nordborg M."/>
            <person name="Tomkins J."/>
            <person name="Borevitz J."/>
            <person name="Derieg N."/>
            <person name="Yan J."/>
            <person name="Mihaltcheva S."/>
            <person name="Hayes R.D."/>
            <person name="Rokhsar D."/>
        </authorList>
    </citation>
    <scope>NUCLEOTIDE SEQUENCE [LARGE SCALE GENOMIC DNA]</scope>
    <source>
        <strain evidence="3">cv. Goldsmith</strain>
    </source>
</reference>
<dbReference type="OrthoDB" id="1900634at2759"/>
<gene>
    <name evidence="2" type="ORF">AQUCO_00500065v1</name>
</gene>
<proteinExistence type="predicted"/>
<dbReference type="GO" id="GO:0043531">
    <property type="term" value="F:ADP binding"/>
    <property type="evidence" value="ECO:0007669"/>
    <property type="project" value="InterPro"/>
</dbReference>
<dbReference type="FunCoup" id="A0A2G5EQ56">
    <property type="interactions" value="487"/>
</dbReference>
<evidence type="ECO:0000313" key="2">
    <source>
        <dbReference type="EMBL" id="PIA57889.1"/>
    </source>
</evidence>
<dbReference type="Proteomes" id="UP000230069">
    <property type="component" value="Unassembled WGS sequence"/>
</dbReference>
<dbReference type="InterPro" id="IPR042197">
    <property type="entry name" value="Apaf_helical"/>
</dbReference>
<dbReference type="InParanoid" id="A0A2G5EQ56"/>
<dbReference type="InterPro" id="IPR002182">
    <property type="entry name" value="NB-ARC"/>
</dbReference>
<dbReference type="InterPro" id="IPR027417">
    <property type="entry name" value="P-loop_NTPase"/>
</dbReference>
<dbReference type="STRING" id="218851.A0A2G5EQ56"/>
<dbReference type="SUPFAM" id="SSF52540">
    <property type="entry name" value="P-loop containing nucleoside triphosphate hydrolases"/>
    <property type="match status" value="1"/>
</dbReference>
<dbReference type="PRINTS" id="PR00364">
    <property type="entry name" value="DISEASERSIST"/>
</dbReference>
<evidence type="ECO:0000313" key="3">
    <source>
        <dbReference type="Proteomes" id="UP000230069"/>
    </source>
</evidence>
<organism evidence="2 3">
    <name type="scientific">Aquilegia coerulea</name>
    <name type="common">Rocky mountain columbine</name>
    <dbReference type="NCBI Taxonomy" id="218851"/>
    <lineage>
        <taxon>Eukaryota</taxon>
        <taxon>Viridiplantae</taxon>
        <taxon>Streptophyta</taxon>
        <taxon>Embryophyta</taxon>
        <taxon>Tracheophyta</taxon>
        <taxon>Spermatophyta</taxon>
        <taxon>Magnoliopsida</taxon>
        <taxon>Ranunculales</taxon>
        <taxon>Ranunculaceae</taxon>
        <taxon>Thalictroideae</taxon>
        <taxon>Aquilegia</taxon>
    </lineage>
</organism>
<keyword evidence="3" id="KW-1185">Reference proteome</keyword>
<dbReference type="Gene3D" id="3.40.50.300">
    <property type="entry name" value="P-loop containing nucleotide triphosphate hydrolases"/>
    <property type="match status" value="1"/>
</dbReference>